<dbReference type="GO" id="GO:0008233">
    <property type="term" value="F:peptidase activity"/>
    <property type="evidence" value="ECO:0007669"/>
    <property type="project" value="UniProtKB-ARBA"/>
</dbReference>
<dbReference type="RefSeq" id="XP_008794061.2">
    <property type="nucleotide sequence ID" value="XM_008795839.4"/>
</dbReference>
<dbReference type="KEGG" id="pda:103710194"/>
<evidence type="ECO:0000256" key="4">
    <source>
        <dbReference type="ARBA" id="ARBA00022490"/>
    </source>
</evidence>
<reference evidence="8" key="2">
    <citation type="submission" date="2025-08" db="UniProtKB">
        <authorList>
            <consortium name="RefSeq"/>
        </authorList>
    </citation>
    <scope>IDENTIFICATION</scope>
    <source>
        <tissue evidence="8">Young leaves</tissue>
    </source>
</reference>
<dbReference type="CDD" id="cd01741">
    <property type="entry name" value="GATase1_1"/>
    <property type="match status" value="1"/>
</dbReference>
<evidence type="ECO:0000256" key="3">
    <source>
        <dbReference type="ARBA" id="ARBA00011083"/>
    </source>
</evidence>
<evidence type="ECO:0000256" key="1">
    <source>
        <dbReference type="ARBA" id="ARBA00004514"/>
    </source>
</evidence>
<name>A0A8B7C8M6_PHODC</name>
<feature type="domain" description="Glutamine amidotransferase" evidence="6">
    <location>
        <begin position="66"/>
        <end position="205"/>
    </location>
</feature>
<dbReference type="GeneID" id="103710194"/>
<sequence length="255" mass="28395">MGGGGGGGGGEMEVRKRFAVLLCAEDSEYVKKVYGGYFKVFVGLLGEEGEIWEVYRAARGELPAEEDVDAYDGFVITGSCNDAHGDDLWIKELLKLLKIIDSKRKKVLGICFGHQILSRALGGKTGRAKGWDVGVTCIHPSQSALKLLSSLHIPSHLPVIECHRDEVWELPPLAEVMAWSEKTGIEMFRYGDHIMGIQGHPEYTKEILLHLIDRLLQRNLIQICHAEAAKASLDAREPEREAWKRLCKSFLKGKL</sequence>
<accession>A0A8B7C8M6</accession>
<evidence type="ECO:0000313" key="8">
    <source>
        <dbReference type="RefSeq" id="XP_008794061.2"/>
    </source>
</evidence>
<gene>
    <name evidence="8" type="primary">LOC103710194</name>
</gene>
<dbReference type="PROSITE" id="PS51273">
    <property type="entry name" value="GATASE_TYPE_1"/>
    <property type="match status" value="1"/>
</dbReference>
<dbReference type="GO" id="GO:0005829">
    <property type="term" value="C:cytosol"/>
    <property type="evidence" value="ECO:0007669"/>
    <property type="project" value="UniProtKB-SubCell"/>
</dbReference>
<evidence type="ECO:0000259" key="6">
    <source>
        <dbReference type="Pfam" id="PF00117"/>
    </source>
</evidence>
<evidence type="ECO:0000256" key="5">
    <source>
        <dbReference type="ARBA" id="ARBA00022801"/>
    </source>
</evidence>
<comment type="similarity">
    <text evidence="3">Belongs to the peptidase C26 family.</text>
</comment>
<dbReference type="Pfam" id="PF00117">
    <property type="entry name" value="GATase"/>
    <property type="match status" value="1"/>
</dbReference>
<dbReference type="OrthoDB" id="92161at2759"/>
<evidence type="ECO:0000256" key="2">
    <source>
        <dbReference type="ARBA" id="ARBA00005179"/>
    </source>
</evidence>
<dbReference type="FunFam" id="3.40.50.880:FF:000040">
    <property type="entry name" value="Gamma-glutamyl peptidase 5"/>
    <property type="match status" value="1"/>
</dbReference>
<dbReference type="GO" id="GO:0019760">
    <property type="term" value="P:glucosinolate metabolic process"/>
    <property type="evidence" value="ECO:0007669"/>
    <property type="project" value="UniProtKB-ARBA"/>
</dbReference>
<comment type="subcellular location">
    <subcellularLocation>
        <location evidence="1">Cytoplasm</location>
        <location evidence="1">Cytosol</location>
    </subcellularLocation>
</comment>
<organism evidence="7 8">
    <name type="scientific">Phoenix dactylifera</name>
    <name type="common">Date palm</name>
    <dbReference type="NCBI Taxonomy" id="42345"/>
    <lineage>
        <taxon>Eukaryota</taxon>
        <taxon>Viridiplantae</taxon>
        <taxon>Streptophyta</taxon>
        <taxon>Embryophyta</taxon>
        <taxon>Tracheophyta</taxon>
        <taxon>Spermatophyta</taxon>
        <taxon>Magnoliopsida</taxon>
        <taxon>Liliopsida</taxon>
        <taxon>Arecaceae</taxon>
        <taxon>Coryphoideae</taxon>
        <taxon>Phoeniceae</taxon>
        <taxon>Phoenix</taxon>
    </lineage>
</organism>
<keyword evidence="4" id="KW-0963">Cytoplasm</keyword>
<keyword evidence="7" id="KW-1185">Reference proteome</keyword>
<dbReference type="PANTHER" id="PTHR42695:SF13">
    <property type="entry name" value="GLUTAMINE AMIDOTRANSFERASE CLASS-I FAMILY PROTEIN, EXPRESSED"/>
    <property type="match status" value="1"/>
</dbReference>
<protein>
    <submittedName>
        <fullName evidence="8">Gamma-glutamyl peptidase 5-like</fullName>
    </submittedName>
</protein>
<dbReference type="PANTHER" id="PTHR42695">
    <property type="entry name" value="GLUTAMINE AMIDOTRANSFERASE YLR126C-RELATED"/>
    <property type="match status" value="1"/>
</dbReference>
<dbReference type="Proteomes" id="UP000228380">
    <property type="component" value="Chromosome 16"/>
</dbReference>
<comment type="pathway">
    <text evidence="2">Secondary metabolite biosynthesis.</text>
</comment>
<dbReference type="InterPro" id="IPR029062">
    <property type="entry name" value="Class_I_gatase-like"/>
</dbReference>
<keyword evidence="5" id="KW-0378">Hydrolase</keyword>
<dbReference type="Gene3D" id="3.40.50.880">
    <property type="match status" value="1"/>
</dbReference>
<dbReference type="InterPro" id="IPR044992">
    <property type="entry name" value="ChyE-like"/>
</dbReference>
<evidence type="ECO:0000313" key="7">
    <source>
        <dbReference type="Proteomes" id="UP000228380"/>
    </source>
</evidence>
<proteinExistence type="inferred from homology"/>
<dbReference type="SUPFAM" id="SSF52317">
    <property type="entry name" value="Class I glutamine amidotransferase-like"/>
    <property type="match status" value="1"/>
</dbReference>
<dbReference type="InterPro" id="IPR017926">
    <property type="entry name" value="GATASE"/>
</dbReference>
<dbReference type="AlphaFoldDB" id="A0A8B7C8M6"/>
<reference evidence="7" key="1">
    <citation type="journal article" date="2019" name="Nat. Commun.">
        <title>Genome-wide association mapping of date palm fruit traits.</title>
        <authorList>
            <person name="Hazzouri K.M."/>
            <person name="Gros-Balthazard M."/>
            <person name="Flowers J.M."/>
            <person name="Copetti D."/>
            <person name="Lemansour A."/>
            <person name="Lebrun M."/>
            <person name="Masmoudi K."/>
            <person name="Ferrand S."/>
            <person name="Dhar M.I."/>
            <person name="Fresquez Z.A."/>
            <person name="Rosas U."/>
            <person name="Zhang J."/>
            <person name="Talag J."/>
            <person name="Lee S."/>
            <person name="Kudrna D."/>
            <person name="Powell R.F."/>
            <person name="Leitch I.J."/>
            <person name="Krueger R.R."/>
            <person name="Wing R.A."/>
            <person name="Amiri K.M.A."/>
            <person name="Purugganan M.D."/>
        </authorList>
    </citation>
    <scope>NUCLEOTIDE SEQUENCE [LARGE SCALE GENOMIC DNA]</scope>
    <source>
        <strain evidence="7">cv. Khalas</strain>
    </source>
</reference>